<dbReference type="RefSeq" id="WP_122013927.1">
    <property type="nucleotide sequence ID" value="NZ_CP033169.1"/>
</dbReference>
<dbReference type="PROSITE" id="PS51257">
    <property type="entry name" value="PROKAR_LIPOPROTEIN"/>
    <property type="match status" value="1"/>
</dbReference>
<accession>A0A3G2R2H7</accession>
<evidence type="ECO:0000256" key="3">
    <source>
        <dbReference type="ARBA" id="ARBA00022544"/>
    </source>
</evidence>
<sequence length="385" mass="43285">MSFCKKLMPFILIISLFLSGCWDRKELNEIGLSIGVAIDPAERDNILLTVETVVPSNIKTTGQTGGGGGGGARGKPYTTFSAVGETIFHAVRRILDYTSRKIFYGYNQVIIINEDIAREYRLNQLLDFFFRDPELRERNWVLVTPDKAADILNTVHPLEMLPAKAIADEIKANTFKSKTISNDLLHVHQMIQSKGGDVAVPVVRKDKKNQPFITGSAVFKDEKFAGYLTEIESRGVLWVLGKVRSGIVVFPWVKDDPKNKISIEIIKVSSKIIPYFKDGKPGINVKIQQIGNIGETDVQLDLEKPGTMEKIADLEEKAIKQEVEAALKAAKKYHADVFGFGNHVHIYFPKEWKAMEDRWRDEVFPDLPVNIEVKCKINQVGLSLK</sequence>
<comment type="similarity">
    <text evidence="2">Belongs to the GerABKC lipoprotein family.</text>
</comment>
<evidence type="ECO:0000259" key="9">
    <source>
        <dbReference type="Pfam" id="PF25198"/>
    </source>
</evidence>
<feature type="domain" description="Spore germination protein N-terminal" evidence="9">
    <location>
        <begin position="23"/>
        <end position="204"/>
    </location>
</feature>
<dbReference type="EMBL" id="CP033169">
    <property type="protein sequence ID" value="AYO29511.1"/>
    <property type="molecule type" value="Genomic_DNA"/>
</dbReference>
<organism evidence="10 11">
    <name type="scientific">Biomaibacter acetigenes</name>
    <dbReference type="NCBI Taxonomy" id="2316383"/>
    <lineage>
        <taxon>Bacteria</taxon>
        <taxon>Bacillati</taxon>
        <taxon>Bacillota</taxon>
        <taxon>Clostridia</taxon>
        <taxon>Thermosediminibacterales</taxon>
        <taxon>Tepidanaerobacteraceae</taxon>
        <taxon>Biomaibacter</taxon>
    </lineage>
</organism>
<name>A0A3G2R2H7_9FIRM</name>
<comment type="subcellular location">
    <subcellularLocation>
        <location evidence="1">Membrane</location>
        <topology evidence="1">Lipid-anchor</topology>
    </subcellularLocation>
</comment>
<keyword evidence="3" id="KW-0309">Germination</keyword>
<dbReference type="InterPro" id="IPR046953">
    <property type="entry name" value="Spore_GerAC-like_C"/>
</dbReference>
<dbReference type="Gene3D" id="3.30.300.210">
    <property type="entry name" value="Nutrient germinant receptor protein C, domain 3"/>
    <property type="match status" value="1"/>
</dbReference>
<keyword evidence="11" id="KW-1185">Reference proteome</keyword>
<dbReference type="KEGG" id="bacg:D2962_01830"/>
<evidence type="ECO:0000256" key="5">
    <source>
        <dbReference type="ARBA" id="ARBA00023136"/>
    </source>
</evidence>
<feature type="domain" description="Spore germination GerAC-like C-terminal" evidence="8">
    <location>
        <begin position="214"/>
        <end position="381"/>
    </location>
</feature>
<evidence type="ECO:0000256" key="4">
    <source>
        <dbReference type="ARBA" id="ARBA00022729"/>
    </source>
</evidence>
<keyword evidence="4" id="KW-0732">Signal</keyword>
<dbReference type="GO" id="GO:0016020">
    <property type="term" value="C:membrane"/>
    <property type="evidence" value="ECO:0007669"/>
    <property type="project" value="UniProtKB-SubCell"/>
</dbReference>
<reference evidence="10 11" key="1">
    <citation type="submission" date="2018-10" db="EMBL/GenBank/DDBJ databases">
        <authorList>
            <person name="Zhang X."/>
        </authorList>
    </citation>
    <scope>NUCLEOTIDE SEQUENCE [LARGE SCALE GENOMIC DNA]</scope>
    <source>
        <strain evidence="10 11">SK-G1</strain>
    </source>
</reference>
<dbReference type="Pfam" id="PF25198">
    <property type="entry name" value="Spore_GerAC_N"/>
    <property type="match status" value="1"/>
</dbReference>
<keyword evidence="6" id="KW-0564">Palmitate</keyword>
<evidence type="ECO:0000256" key="1">
    <source>
        <dbReference type="ARBA" id="ARBA00004635"/>
    </source>
</evidence>
<evidence type="ECO:0000313" key="11">
    <source>
        <dbReference type="Proteomes" id="UP000280960"/>
    </source>
</evidence>
<dbReference type="NCBIfam" id="TIGR02887">
    <property type="entry name" value="spore_ger_x_C"/>
    <property type="match status" value="1"/>
</dbReference>
<dbReference type="InterPro" id="IPR038501">
    <property type="entry name" value="Spore_GerAC_C_sf"/>
</dbReference>
<dbReference type="PANTHER" id="PTHR35789:SF1">
    <property type="entry name" value="SPORE GERMINATION PROTEIN B3"/>
    <property type="match status" value="1"/>
</dbReference>
<keyword evidence="7" id="KW-0449">Lipoprotein</keyword>
<dbReference type="InterPro" id="IPR008844">
    <property type="entry name" value="Spore_GerAC-like"/>
</dbReference>
<evidence type="ECO:0000259" key="8">
    <source>
        <dbReference type="Pfam" id="PF05504"/>
    </source>
</evidence>
<evidence type="ECO:0000256" key="2">
    <source>
        <dbReference type="ARBA" id="ARBA00007886"/>
    </source>
</evidence>
<dbReference type="InterPro" id="IPR057336">
    <property type="entry name" value="GerAC_N"/>
</dbReference>
<dbReference type="AlphaFoldDB" id="A0A3G2R2H7"/>
<evidence type="ECO:0000256" key="6">
    <source>
        <dbReference type="ARBA" id="ARBA00023139"/>
    </source>
</evidence>
<dbReference type="Proteomes" id="UP000280960">
    <property type="component" value="Chromosome"/>
</dbReference>
<proteinExistence type="inferred from homology"/>
<dbReference type="PANTHER" id="PTHR35789">
    <property type="entry name" value="SPORE GERMINATION PROTEIN B3"/>
    <property type="match status" value="1"/>
</dbReference>
<evidence type="ECO:0000313" key="10">
    <source>
        <dbReference type="EMBL" id="AYO29511.1"/>
    </source>
</evidence>
<gene>
    <name evidence="10" type="ORF">D2962_01830</name>
</gene>
<keyword evidence="5" id="KW-0472">Membrane</keyword>
<dbReference type="Pfam" id="PF05504">
    <property type="entry name" value="Spore_GerAC"/>
    <property type="match status" value="1"/>
</dbReference>
<protein>
    <submittedName>
        <fullName evidence="10">Ger(X)C family spore germination protein</fullName>
    </submittedName>
</protein>
<evidence type="ECO:0000256" key="7">
    <source>
        <dbReference type="ARBA" id="ARBA00023288"/>
    </source>
</evidence>
<dbReference type="GO" id="GO:0009847">
    <property type="term" value="P:spore germination"/>
    <property type="evidence" value="ECO:0007669"/>
    <property type="project" value="InterPro"/>
</dbReference>